<sequence length="752" mass="84933">MPPSSPPPPITNLPTEVCDLIIDRLPLQKDRVNAWVAFNLTFKEHRVSCTAFNFEKAIQELRSTILNSAPLSRLLADTMGIDLTRLETKIRPTPASAFAHLNRFMYNRLHKEVNSTDPQWMVQGQPFSAQFVADERIADISRLREWLLFGTPFANQVEKPKERVRRENGYKLFLSKIASDSKYGGDVCQECLGPVPNDLQQAPGTRFCRAHQVVFCDEYRVALSDFTRYYIGLGGKMAPSNPAQYWMGMEMIHMSTKSNRMQTTISREDADTLCLCLVGTTWHDFRIYARNPSWTLLTARPLDIKYQICSSAIYLLRLWASDTPELRWVWDTNEIGGCVPPVDISVRKMLGGTPCEGGDYILLHKFMQRLYDRHISNFPGVRSRAPSAAEERSLVDAMVGHYLNRQLEKHSRISFMTLFRGFDIKVFRPYEPLVFQTQTGAVAPTTVFQPPMSNRMDAFTCTLNEAERLGLNIHGRRLQQIAQLPRQTRNLNHGRYVTKIAAMEYIRSSLTINTLEIYINLQSVINGMVSTTMSTPLPAVPHVAYAPDVLVASALGRILQFIDGKLRAQTSSTLLAMLEDIRDINEVPLWLAQKIMGDCFSSCHDLLSNVTEKAFEEWKKDKEVYIIADPTSRPGGALGPFQSGSGPYNCQRPTHSVMSWTDRQLELARTNFFAGNDAHVPVIPLAVCKGRKALRSPTKQSEGLLAAITKHTFWVEDDAAAVFISGVSQYHGGLRPKASGRVIWFEQKDAWT</sequence>
<name>A0A2G5H9D7_CERBT</name>
<reference evidence="1 3" key="1">
    <citation type="submission" date="2015-10" db="EMBL/GenBank/DDBJ databases">
        <title>The cercosporin biosynthetic gene cluster was horizontally transferred to several fungal lineages and shown to be expanded in Cercospora beticola based on microsynteny with recipient genomes.</title>
        <authorList>
            <person name="De Jonge R."/>
            <person name="Ebert M.K."/>
            <person name="Suttle J.C."/>
            <person name="Jurick Ii W.M."/>
            <person name="Secor G.A."/>
            <person name="Thomma B.P."/>
            <person name="Van De Peer Y."/>
            <person name="Bolton M.D."/>
        </authorList>
    </citation>
    <scope>NUCLEOTIDE SEQUENCE [LARGE SCALE GENOMIC DNA]</scope>
    <source>
        <strain evidence="1 3">09-40</strain>
    </source>
</reference>
<dbReference type="OrthoDB" id="3628945at2759"/>
<reference evidence="2 4" key="2">
    <citation type="submission" date="2023-09" db="EMBL/GenBank/DDBJ databases">
        <title>Complete-Gapless Cercospora beticola genome.</title>
        <authorList>
            <person name="Wyatt N.A."/>
            <person name="Spanner R.E."/>
            <person name="Bolton M.D."/>
        </authorList>
    </citation>
    <scope>NUCLEOTIDE SEQUENCE [LARGE SCALE GENOMIC DNA]</scope>
    <source>
        <strain evidence="2">Cb09-40</strain>
    </source>
</reference>
<protein>
    <submittedName>
        <fullName evidence="1">Uncharacterized protein</fullName>
    </submittedName>
</protein>
<dbReference type="EMBL" id="LKMD01000108">
    <property type="protein sequence ID" value="PIA89140.1"/>
    <property type="molecule type" value="Genomic_DNA"/>
</dbReference>
<evidence type="ECO:0000313" key="3">
    <source>
        <dbReference type="Proteomes" id="UP000230605"/>
    </source>
</evidence>
<gene>
    <name evidence="1" type="ORF">CB0940_07475</name>
    <name evidence="2" type="ORF">RHO25_008070</name>
</gene>
<dbReference type="Proteomes" id="UP001302367">
    <property type="component" value="Chromosome 5"/>
</dbReference>
<evidence type="ECO:0000313" key="4">
    <source>
        <dbReference type="Proteomes" id="UP001302367"/>
    </source>
</evidence>
<keyword evidence="4" id="KW-1185">Reference proteome</keyword>
<evidence type="ECO:0000313" key="2">
    <source>
        <dbReference type="EMBL" id="WPB03431.1"/>
    </source>
</evidence>
<proteinExistence type="predicted"/>
<dbReference type="Proteomes" id="UP000230605">
    <property type="component" value="Chromosome 5"/>
</dbReference>
<evidence type="ECO:0000313" key="1">
    <source>
        <dbReference type="EMBL" id="PIA89140.1"/>
    </source>
</evidence>
<accession>A0A2G5H9D7</accession>
<dbReference type="EMBL" id="CP134188">
    <property type="protein sequence ID" value="WPB03431.1"/>
    <property type="molecule type" value="Genomic_DNA"/>
</dbReference>
<organism evidence="1 3">
    <name type="scientific">Cercospora beticola</name>
    <name type="common">Sugarbeet leaf spot fungus</name>
    <dbReference type="NCBI Taxonomy" id="122368"/>
    <lineage>
        <taxon>Eukaryota</taxon>
        <taxon>Fungi</taxon>
        <taxon>Dikarya</taxon>
        <taxon>Ascomycota</taxon>
        <taxon>Pezizomycotina</taxon>
        <taxon>Dothideomycetes</taxon>
        <taxon>Dothideomycetidae</taxon>
        <taxon>Mycosphaerellales</taxon>
        <taxon>Mycosphaerellaceae</taxon>
        <taxon>Cercospora</taxon>
    </lineage>
</organism>
<dbReference type="AlphaFoldDB" id="A0A2G5H9D7"/>